<feature type="domain" description="Cation efflux protein transmembrane" evidence="10">
    <location>
        <begin position="51"/>
        <end position="258"/>
    </location>
</feature>
<dbReference type="Pfam" id="PF01545">
    <property type="entry name" value="Cation_efflux"/>
    <property type="match status" value="1"/>
</dbReference>
<dbReference type="NCBIfam" id="TIGR01297">
    <property type="entry name" value="CDF"/>
    <property type="match status" value="1"/>
</dbReference>
<evidence type="ECO:0000256" key="2">
    <source>
        <dbReference type="ARBA" id="ARBA00008873"/>
    </source>
</evidence>
<keyword evidence="12" id="KW-1185">Reference proteome</keyword>
<dbReference type="InterPro" id="IPR002524">
    <property type="entry name" value="Cation_efflux"/>
</dbReference>
<evidence type="ECO:0000313" key="13">
    <source>
        <dbReference type="WBParaSite" id="ACAC_0000435201-mRNA-1"/>
    </source>
</evidence>
<comment type="similarity">
    <text evidence="2">Belongs to the cation diffusion facilitator (CDF) transporter (TC 2.A.4) family. SLC30A subfamily.</text>
</comment>
<keyword evidence="8 9" id="KW-0472">Membrane</keyword>
<keyword evidence="3" id="KW-0813">Transport</keyword>
<evidence type="ECO:0000259" key="11">
    <source>
        <dbReference type="Pfam" id="PF16916"/>
    </source>
</evidence>
<dbReference type="InterPro" id="IPR050681">
    <property type="entry name" value="CDF/SLC30A"/>
</dbReference>
<evidence type="ECO:0000256" key="5">
    <source>
        <dbReference type="ARBA" id="ARBA00022906"/>
    </source>
</evidence>
<dbReference type="GO" id="GO:0005886">
    <property type="term" value="C:plasma membrane"/>
    <property type="evidence" value="ECO:0007669"/>
    <property type="project" value="TreeGrafter"/>
</dbReference>
<dbReference type="GO" id="GO:0010043">
    <property type="term" value="P:response to zinc ion"/>
    <property type="evidence" value="ECO:0007669"/>
    <property type="project" value="TreeGrafter"/>
</dbReference>
<evidence type="ECO:0000259" key="10">
    <source>
        <dbReference type="Pfam" id="PF01545"/>
    </source>
</evidence>
<feature type="transmembrane region" description="Helical" evidence="9">
    <location>
        <begin position="196"/>
        <end position="221"/>
    </location>
</feature>
<dbReference type="InterPro" id="IPR027469">
    <property type="entry name" value="Cation_efflux_TMD_sf"/>
</dbReference>
<comment type="subcellular location">
    <subcellularLocation>
        <location evidence="1">Membrane</location>
        <topology evidence="1">Multi-pass membrane protein</topology>
    </subcellularLocation>
</comment>
<evidence type="ECO:0000256" key="7">
    <source>
        <dbReference type="ARBA" id="ARBA00023065"/>
    </source>
</evidence>
<evidence type="ECO:0000256" key="4">
    <source>
        <dbReference type="ARBA" id="ARBA00022692"/>
    </source>
</evidence>
<dbReference type="STRING" id="6313.A0A0K0D2Q7"/>
<evidence type="ECO:0000256" key="9">
    <source>
        <dbReference type="SAM" id="Phobius"/>
    </source>
</evidence>
<dbReference type="InterPro" id="IPR036837">
    <property type="entry name" value="Cation_efflux_CTD_sf"/>
</dbReference>
<dbReference type="PANTHER" id="PTHR11562">
    <property type="entry name" value="CATION EFFLUX PROTEIN/ ZINC TRANSPORTER"/>
    <property type="match status" value="1"/>
</dbReference>
<dbReference type="FunFam" id="1.20.1510.10:FF:000027">
    <property type="entry name" value="Zinc transporter ttm-1"/>
    <property type="match status" value="1"/>
</dbReference>
<dbReference type="SUPFAM" id="SSF160240">
    <property type="entry name" value="Cation efflux protein cytoplasmic domain-like"/>
    <property type="match status" value="1"/>
</dbReference>
<dbReference type="WBParaSite" id="ACAC_0000435201-mRNA-1">
    <property type="protein sequence ID" value="ACAC_0000435201-mRNA-1"/>
    <property type="gene ID" value="ACAC_0000435201"/>
</dbReference>
<dbReference type="Pfam" id="PF16916">
    <property type="entry name" value="ZT_dimer"/>
    <property type="match status" value="1"/>
</dbReference>
<dbReference type="Gene3D" id="1.20.1510.10">
    <property type="entry name" value="Cation efflux protein transmembrane domain"/>
    <property type="match status" value="1"/>
</dbReference>
<evidence type="ECO:0000256" key="8">
    <source>
        <dbReference type="ARBA" id="ARBA00023136"/>
    </source>
</evidence>
<feature type="domain" description="Cation efflux protein cytoplasmic" evidence="11">
    <location>
        <begin position="262"/>
        <end position="337"/>
    </location>
</feature>
<reference evidence="12" key="1">
    <citation type="submission" date="2012-09" db="EMBL/GenBank/DDBJ databases">
        <authorList>
            <person name="Martin A.A."/>
        </authorList>
    </citation>
    <scope>NUCLEOTIDE SEQUENCE</scope>
</reference>
<feature type="transmembrane region" description="Helical" evidence="9">
    <location>
        <begin position="49"/>
        <end position="70"/>
    </location>
</feature>
<dbReference type="PANTHER" id="PTHR11562:SF84">
    <property type="entry name" value="LD05335P"/>
    <property type="match status" value="1"/>
</dbReference>
<dbReference type="GO" id="GO:0005385">
    <property type="term" value="F:zinc ion transmembrane transporter activity"/>
    <property type="evidence" value="ECO:0007669"/>
    <property type="project" value="TreeGrafter"/>
</dbReference>
<keyword evidence="6 9" id="KW-1133">Transmembrane helix</keyword>
<dbReference type="Proteomes" id="UP000035642">
    <property type="component" value="Unassembled WGS sequence"/>
</dbReference>
<feature type="transmembrane region" description="Helical" evidence="9">
    <location>
        <begin position="151"/>
        <end position="175"/>
    </location>
</feature>
<feature type="transmembrane region" description="Helical" evidence="9">
    <location>
        <begin position="117"/>
        <end position="139"/>
    </location>
</feature>
<dbReference type="InterPro" id="IPR058533">
    <property type="entry name" value="Cation_efflux_TM"/>
</dbReference>
<name>A0A0K0D2Q7_ANGCA</name>
<dbReference type="AlphaFoldDB" id="A0A0K0D2Q7"/>
<evidence type="ECO:0000256" key="1">
    <source>
        <dbReference type="ARBA" id="ARBA00004141"/>
    </source>
</evidence>
<organism evidence="12 13">
    <name type="scientific">Angiostrongylus cantonensis</name>
    <name type="common">Rat lungworm</name>
    <dbReference type="NCBI Taxonomy" id="6313"/>
    <lineage>
        <taxon>Eukaryota</taxon>
        <taxon>Metazoa</taxon>
        <taxon>Ecdysozoa</taxon>
        <taxon>Nematoda</taxon>
        <taxon>Chromadorea</taxon>
        <taxon>Rhabditida</taxon>
        <taxon>Rhabditina</taxon>
        <taxon>Rhabditomorpha</taxon>
        <taxon>Strongyloidea</taxon>
        <taxon>Metastrongylidae</taxon>
        <taxon>Angiostrongylus</taxon>
    </lineage>
</organism>
<proteinExistence type="inferred from homology"/>
<dbReference type="InterPro" id="IPR027470">
    <property type="entry name" value="Cation_efflux_CTD"/>
</dbReference>
<keyword evidence="5" id="KW-0862">Zinc</keyword>
<accession>A0A0K0D2Q7</accession>
<dbReference type="SUPFAM" id="SSF161111">
    <property type="entry name" value="Cation efflux protein transmembrane domain-like"/>
    <property type="match status" value="1"/>
</dbReference>
<keyword evidence="7" id="KW-0406">Ion transport</keyword>
<evidence type="ECO:0000256" key="6">
    <source>
        <dbReference type="ARBA" id="ARBA00022989"/>
    </source>
</evidence>
<evidence type="ECO:0000256" key="3">
    <source>
        <dbReference type="ARBA" id="ARBA00022448"/>
    </source>
</evidence>
<keyword evidence="5" id="KW-0864">Zinc transport</keyword>
<reference evidence="13" key="2">
    <citation type="submission" date="2017-02" db="UniProtKB">
        <authorList>
            <consortium name="WormBaseParasite"/>
        </authorList>
    </citation>
    <scope>IDENTIFICATION</scope>
</reference>
<evidence type="ECO:0000313" key="12">
    <source>
        <dbReference type="Proteomes" id="UP000035642"/>
    </source>
</evidence>
<keyword evidence="4 9" id="KW-0812">Transmembrane</keyword>
<feature type="transmembrane region" description="Helical" evidence="9">
    <location>
        <begin position="233"/>
        <end position="257"/>
    </location>
</feature>
<sequence length="349" mass="38578">MESLVGHGHGDRFHVCVLQGASDHCAWVKRQYNELYQIFAIQGRRAEKVLWAVAMLSAVFILAEFAGGYFASSLAIMTDAGHMVSDLLSFIISIVAIRTARQPPSKRLSWGYERAEVLGAMVSVIILWVLTTILVLLAIERIVNNRLSVEANVMLITASVGVGFNVIMGIVLHFGSGGHGHTHGVVNHSRSHGKNVNVRAAFIHVIGDLIQSIGVLIASVVIKTTGWEMADPICTFIFSIIVLFTTMTVLRDIFFVLMEATPRHLDFNAVRNDLAELEHVQSVHDLHLWSLNMDKTALSVHLAIDSSEHAWSTVEAARMLIRQKYGISKATVQVESYDKSMNSCEQCMN</sequence>
<protein>
    <submittedName>
        <fullName evidence="13">Zinc transporter 2</fullName>
    </submittedName>
</protein>